<evidence type="ECO:0000256" key="1">
    <source>
        <dbReference type="ARBA" id="ARBA00004162"/>
    </source>
</evidence>
<keyword evidence="5 6" id="KW-0472">Membrane</keyword>
<evidence type="ECO:0000256" key="5">
    <source>
        <dbReference type="ARBA" id="ARBA00023136"/>
    </source>
</evidence>
<evidence type="ECO:0000256" key="2">
    <source>
        <dbReference type="ARBA" id="ARBA00022475"/>
    </source>
</evidence>
<evidence type="ECO:0000313" key="9">
    <source>
        <dbReference type="Proteomes" id="UP000256727"/>
    </source>
</evidence>
<dbReference type="Proteomes" id="UP000256727">
    <property type="component" value="Unassembled WGS sequence"/>
</dbReference>
<dbReference type="OrthoDB" id="7359894at2"/>
<keyword evidence="4 6" id="KW-1133">Transmembrane helix</keyword>
<dbReference type="Pfam" id="PF04024">
    <property type="entry name" value="PspC"/>
    <property type="match status" value="1"/>
</dbReference>
<keyword evidence="2" id="KW-1003">Cell membrane</keyword>
<evidence type="ECO:0000256" key="3">
    <source>
        <dbReference type="ARBA" id="ARBA00022692"/>
    </source>
</evidence>
<dbReference type="AlphaFoldDB" id="A0A3D9LCM0"/>
<keyword evidence="3 6" id="KW-0812">Transmembrane</keyword>
<dbReference type="PANTHER" id="PTHR33885:SF3">
    <property type="entry name" value="PHAGE SHOCK PROTEIN C"/>
    <property type="match status" value="1"/>
</dbReference>
<dbReference type="RefSeq" id="WP_115931929.1">
    <property type="nucleotide sequence ID" value="NZ_QREH01000001.1"/>
</dbReference>
<keyword evidence="9" id="KW-1185">Reference proteome</keyword>
<feature type="domain" description="Phage shock protein PspC N-terminal" evidence="7">
    <location>
        <begin position="14"/>
        <end position="65"/>
    </location>
</feature>
<reference evidence="8 9" key="1">
    <citation type="submission" date="2018-07" db="EMBL/GenBank/DDBJ databases">
        <title>Sequencing the genomes of 1000 actinobacteria strains.</title>
        <authorList>
            <person name="Klenk H.-P."/>
        </authorList>
    </citation>
    <scope>NUCLEOTIDE SEQUENCE [LARGE SCALE GENOMIC DNA]</scope>
    <source>
        <strain evidence="8 9">DSM 14442</strain>
    </source>
</reference>
<evidence type="ECO:0000259" key="7">
    <source>
        <dbReference type="Pfam" id="PF04024"/>
    </source>
</evidence>
<dbReference type="InterPro" id="IPR052027">
    <property type="entry name" value="PspC"/>
</dbReference>
<name>A0A3D9LCM0_9MICC</name>
<evidence type="ECO:0000313" key="8">
    <source>
        <dbReference type="EMBL" id="REE03892.1"/>
    </source>
</evidence>
<organism evidence="8 9">
    <name type="scientific">Citricoccus muralis</name>
    <dbReference type="NCBI Taxonomy" id="169134"/>
    <lineage>
        <taxon>Bacteria</taxon>
        <taxon>Bacillati</taxon>
        <taxon>Actinomycetota</taxon>
        <taxon>Actinomycetes</taxon>
        <taxon>Micrococcales</taxon>
        <taxon>Micrococcaceae</taxon>
        <taxon>Citricoccus</taxon>
    </lineage>
</organism>
<proteinExistence type="predicted"/>
<gene>
    <name evidence="8" type="ORF">C8E99_1713</name>
</gene>
<dbReference type="GO" id="GO:0005886">
    <property type="term" value="C:plasma membrane"/>
    <property type="evidence" value="ECO:0007669"/>
    <property type="project" value="UniProtKB-SubCell"/>
</dbReference>
<dbReference type="EMBL" id="QREH01000001">
    <property type="protein sequence ID" value="REE03892.1"/>
    <property type="molecule type" value="Genomic_DNA"/>
</dbReference>
<sequence length="84" mass="9498">MDTFYRSLRSIPFRRGPKRWVGGIAGGISAKFGWDPTLVRIVVLIGFLLPGIGLFTYVVAWVLLPWQDNTIPLERVFPGTQRPL</sequence>
<comment type="subcellular location">
    <subcellularLocation>
        <location evidence="1">Cell membrane</location>
        <topology evidence="1">Single-pass membrane protein</topology>
    </subcellularLocation>
</comment>
<dbReference type="InterPro" id="IPR007168">
    <property type="entry name" value="Phageshock_PspC_N"/>
</dbReference>
<comment type="caution">
    <text evidence="8">The sequence shown here is derived from an EMBL/GenBank/DDBJ whole genome shotgun (WGS) entry which is preliminary data.</text>
</comment>
<feature type="transmembrane region" description="Helical" evidence="6">
    <location>
        <begin position="41"/>
        <end position="64"/>
    </location>
</feature>
<accession>A0A3D9LCM0</accession>
<protein>
    <submittedName>
        <fullName evidence="8">Phage shock protein C (PspC) family protein</fullName>
    </submittedName>
</protein>
<evidence type="ECO:0000256" key="6">
    <source>
        <dbReference type="SAM" id="Phobius"/>
    </source>
</evidence>
<evidence type="ECO:0000256" key="4">
    <source>
        <dbReference type="ARBA" id="ARBA00022989"/>
    </source>
</evidence>
<dbReference type="PANTHER" id="PTHR33885">
    <property type="entry name" value="PHAGE SHOCK PROTEIN C"/>
    <property type="match status" value="1"/>
</dbReference>